<keyword evidence="3" id="KW-1185">Reference proteome</keyword>
<evidence type="ECO:0000313" key="3">
    <source>
        <dbReference type="Proteomes" id="UP001500393"/>
    </source>
</evidence>
<evidence type="ECO:0000256" key="1">
    <source>
        <dbReference type="SAM" id="Phobius"/>
    </source>
</evidence>
<accession>A0ABP4Q0G8</accession>
<evidence type="ECO:0000313" key="2">
    <source>
        <dbReference type="EMBL" id="GAA1593789.1"/>
    </source>
</evidence>
<name>A0ABP4Q0G8_9ACTN</name>
<dbReference type="EMBL" id="BAAAOS010000041">
    <property type="protein sequence ID" value="GAA1593789.1"/>
    <property type="molecule type" value="Genomic_DNA"/>
</dbReference>
<proteinExistence type="predicted"/>
<feature type="transmembrane region" description="Helical" evidence="1">
    <location>
        <begin position="54"/>
        <end position="75"/>
    </location>
</feature>
<keyword evidence="1" id="KW-0812">Transmembrane</keyword>
<comment type="caution">
    <text evidence="2">The sequence shown here is derived from an EMBL/GenBank/DDBJ whole genome shotgun (WGS) entry which is preliminary data.</text>
</comment>
<reference evidence="3" key="1">
    <citation type="journal article" date="2019" name="Int. J. Syst. Evol. Microbiol.">
        <title>The Global Catalogue of Microorganisms (GCM) 10K type strain sequencing project: providing services to taxonomists for standard genome sequencing and annotation.</title>
        <authorList>
            <consortium name="The Broad Institute Genomics Platform"/>
            <consortium name="The Broad Institute Genome Sequencing Center for Infectious Disease"/>
            <person name="Wu L."/>
            <person name="Ma J."/>
        </authorList>
    </citation>
    <scope>NUCLEOTIDE SEQUENCE [LARGE SCALE GENOMIC DNA]</scope>
    <source>
        <strain evidence="3">JCM 14969</strain>
    </source>
</reference>
<protein>
    <submittedName>
        <fullName evidence="2">Uncharacterized protein</fullName>
    </submittedName>
</protein>
<organism evidence="2 3">
    <name type="scientific">Kribbella sancticallisti</name>
    <dbReference type="NCBI Taxonomy" id="460087"/>
    <lineage>
        <taxon>Bacteria</taxon>
        <taxon>Bacillati</taxon>
        <taxon>Actinomycetota</taxon>
        <taxon>Actinomycetes</taxon>
        <taxon>Propionibacteriales</taxon>
        <taxon>Kribbellaceae</taxon>
        <taxon>Kribbella</taxon>
    </lineage>
</organism>
<sequence length="76" mass="8244">MHLQRVVPAAVGWNASVSMPRAWTGFDNLYGAIGWPRDLLRVRWALLEHMDARVTFIVAGIGGLLATVAAAVRVAC</sequence>
<keyword evidence="1" id="KW-1133">Transmembrane helix</keyword>
<dbReference type="Proteomes" id="UP001500393">
    <property type="component" value="Unassembled WGS sequence"/>
</dbReference>
<keyword evidence="1" id="KW-0472">Membrane</keyword>
<gene>
    <name evidence="2" type="ORF">GCM10009789_54840</name>
</gene>